<reference evidence="11" key="1">
    <citation type="journal article" date="2020" name="Stud. Mycol.">
        <title>101 Dothideomycetes genomes: a test case for predicting lifestyles and emergence of pathogens.</title>
        <authorList>
            <person name="Haridas S."/>
            <person name="Albert R."/>
            <person name="Binder M."/>
            <person name="Bloem J."/>
            <person name="Labutti K."/>
            <person name="Salamov A."/>
            <person name="Andreopoulos B."/>
            <person name="Baker S."/>
            <person name="Barry K."/>
            <person name="Bills G."/>
            <person name="Bluhm B."/>
            <person name="Cannon C."/>
            <person name="Castanera R."/>
            <person name="Culley D."/>
            <person name="Daum C."/>
            <person name="Ezra D."/>
            <person name="Gonzalez J."/>
            <person name="Henrissat B."/>
            <person name="Kuo A."/>
            <person name="Liang C."/>
            <person name="Lipzen A."/>
            <person name="Lutzoni F."/>
            <person name="Magnuson J."/>
            <person name="Mondo S."/>
            <person name="Nolan M."/>
            <person name="Ohm R."/>
            <person name="Pangilinan J."/>
            <person name="Park H.-J."/>
            <person name="Ramirez L."/>
            <person name="Alfaro M."/>
            <person name="Sun H."/>
            <person name="Tritt A."/>
            <person name="Yoshinaga Y."/>
            <person name="Zwiers L.-H."/>
            <person name="Turgeon B."/>
            <person name="Goodwin S."/>
            <person name="Spatafora J."/>
            <person name="Crous P."/>
            <person name="Grigoriev I."/>
        </authorList>
    </citation>
    <scope>NUCLEOTIDE SEQUENCE</scope>
    <source>
        <strain evidence="11">CBS 133067</strain>
    </source>
</reference>
<sequence>DGRTRCSNFWAPTGGIAVAEEGEDNSTAMLKRAGFVRQSHSGVFHLMPLGLKVQEKLERLIDNAMQSIGASKLSLSSISSEGLWEKSGRLAKYPELLRIKDRKDSRFILSPTHEEEITELVSPLVKSYKDLPLRLYQISRKYRDELRPRQGLLRAKEFLMKDLYTFDTTPENALQTYLETKAAYERFFDSLGLGYVVAEADSGAMGGTLSHEYQFISPIGEDTVVRCTKCDFIANEEVLPSDLSDGIRSATATEEPRCPKCSKGSLRSERAIEVGHTFHLGTRYSEPLNVTVADLYDQQVPLQMGCHGIGISRIIAAATSLLSTDKGLRWPFSLAPFKVVVMDTHGTEDDAMAVYDALSKPHPDLDDPGVLKDGEIILDDRDKSLGWKLKDADLIGYPIAIILGKKWKETGCVDI</sequence>
<evidence type="ECO:0000313" key="12">
    <source>
        <dbReference type="Proteomes" id="UP000799772"/>
    </source>
</evidence>
<evidence type="ECO:0000256" key="6">
    <source>
        <dbReference type="ARBA" id="ARBA00022917"/>
    </source>
</evidence>
<dbReference type="Gene3D" id="3.30.930.10">
    <property type="entry name" value="Bira Bifunctional Protein, Domain 2"/>
    <property type="match status" value="1"/>
</dbReference>
<dbReference type="EC" id="6.1.1.15" evidence="2"/>
<comment type="similarity">
    <text evidence="1">Belongs to the class-II aminoacyl-tRNA synthetase family.</text>
</comment>
<dbReference type="AlphaFoldDB" id="A0A9P4M6E7"/>
<evidence type="ECO:0000256" key="8">
    <source>
        <dbReference type="ARBA" id="ARBA00029731"/>
    </source>
</evidence>
<evidence type="ECO:0000256" key="7">
    <source>
        <dbReference type="ARBA" id="ARBA00023146"/>
    </source>
</evidence>
<keyword evidence="7" id="KW-0030">Aminoacyl-tRNA synthetase</keyword>
<dbReference type="PANTHER" id="PTHR42753">
    <property type="entry name" value="MITOCHONDRIAL RIBOSOME PROTEIN L39/PROLYL-TRNA LIGASE FAMILY MEMBER"/>
    <property type="match status" value="1"/>
</dbReference>
<dbReference type="InterPro" id="IPR002314">
    <property type="entry name" value="aa-tRNA-synt_IIb"/>
</dbReference>
<dbReference type="PROSITE" id="PS50862">
    <property type="entry name" value="AA_TRNA_LIGASE_II"/>
    <property type="match status" value="1"/>
</dbReference>
<feature type="non-terminal residue" evidence="11">
    <location>
        <position position="415"/>
    </location>
</feature>
<dbReference type="SUPFAM" id="SSF52954">
    <property type="entry name" value="Class II aaRS ABD-related"/>
    <property type="match status" value="1"/>
</dbReference>
<evidence type="ECO:0000313" key="11">
    <source>
        <dbReference type="EMBL" id="KAF2094764.1"/>
    </source>
</evidence>
<evidence type="ECO:0000259" key="10">
    <source>
        <dbReference type="PROSITE" id="PS50862"/>
    </source>
</evidence>
<evidence type="ECO:0000256" key="3">
    <source>
        <dbReference type="ARBA" id="ARBA00022598"/>
    </source>
</evidence>
<evidence type="ECO:0000256" key="1">
    <source>
        <dbReference type="ARBA" id="ARBA00008226"/>
    </source>
</evidence>
<organism evidence="11 12">
    <name type="scientific">Rhizodiscina lignyota</name>
    <dbReference type="NCBI Taxonomy" id="1504668"/>
    <lineage>
        <taxon>Eukaryota</taxon>
        <taxon>Fungi</taxon>
        <taxon>Dikarya</taxon>
        <taxon>Ascomycota</taxon>
        <taxon>Pezizomycotina</taxon>
        <taxon>Dothideomycetes</taxon>
        <taxon>Pleosporomycetidae</taxon>
        <taxon>Aulographales</taxon>
        <taxon>Rhizodiscinaceae</taxon>
        <taxon>Rhizodiscina</taxon>
    </lineage>
</organism>
<evidence type="ECO:0000256" key="5">
    <source>
        <dbReference type="ARBA" id="ARBA00022840"/>
    </source>
</evidence>
<feature type="non-terminal residue" evidence="11">
    <location>
        <position position="1"/>
    </location>
</feature>
<keyword evidence="4" id="KW-0547">Nucleotide-binding</keyword>
<dbReference type="EMBL" id="ML978133">
    <property type="protein sequence ID" value="KAF2094764.1"/>
    <property type="molecule type" value="Genomic_DNA"/>
</dbReference>
<dbReference type="Gene3D" id="3.40.50.800">
    <property type="entry name" value="Anticodon-binding domain"/>
    <property type="match status" value="1"/>
</dbReference>
<dbReference type="InterPro" id="IPR033730">
    <property type="entry name" value="ProRS_core_prok"/>
</dbReference>
<dbReference type="Pfam" id="PF03129">
    <property type="entry name" value="HGTP_anticodon"/>
    <property type="match status" value="1"/>
</dbReference>
<name>A0A9P4M6E7_9PEZI</name>
<dbReference type="GO" id="GO:0006433">
    <property type="term" value="P:prolyl-tRNA aminoacylation"/>
    <property type="evidence" value="ECO:0007669"/>
    <property type="project" value="InterPro"/>
</dbReference>
<evidence type="ECO:0000256" key="9">
    <source>
        <dbReference type="ARBA" id="ARBA00047671"/>
    </source>
</evidence>
<dbReference type="InterPro" id="IPR002316">
    <property type="entry name" value="Pro-tRNA-ligase_IIa"/>
</dbReference>
<dbReference type="PRINTS" id="PR01046">
    <property type="entry name" value="TRNASYNTHPRO"/>
</dbReference>
<dbReference type="Proteomes" id="UP000799772">
    <property type="component" value="Unassembled WGS sequence"/>
</dbReference>
<dbReference type="Pfam" id="PF00587">
    <property type="entry name" value="tRNA-synt_2b"/>
    <property type="match status" value="1"/>
</dbReference>
<evidence type="ECO:0000256" key="2">
    <source>
        <dbReference type="ARBA" id="ARBA00012831"/>
    </source>
</evidence>
<feature type="domain" description="Aminoacyl-transfer RNA synthetases class-II family profile" evidence="10">
    <location>
        <begin position="42"/>
        <end position="331"/>
    </location>
</feature>
<accession>A0A9P4M6E7</accession>
<dbReference type="SUPFAM" id="SSF55681">
    <property type="entry name" value="Class II aaRS and biotin synthetases"/>
    <property type="match status" value="1"/>
</dbReference>
<dbReference type="InterPro" id="IPR036621">
    <property type="entry name" value="Anticodon-bd_dom_sf"/>
</dbReference>
<comment type="caution">
    <text evidence="11">The sequence shown here is derived from an EMBL/GenBank/DDBJ whole genome shotgun (WGS) entry which is preliminary data.</text>
</comment>
<keyword evidence="5" id="KW-0067">ATP-binding</keyword>
<gene>
    <name evidence="11" type="ORF">NA57DRAFT_10855</name>
</gene>
<dbReference type="PANTHER" id="PTHR42753:SF2">
    <property type="entry name" value="PROLINE--TRNA LIGASE"/>
    <property type="match status" value="1"/>
</dbReference>
<dbReference type="CDD" id="cd00779">
    <property type="entry name" value="ProRS_core_prok"/>
    <property type="match status" value="1"/>
</dbReference>
<comment type="catalytic activity">
    <reaction evidence="9">
        <text>tRNA(Pro) + L-proline + ATP = L-prolyl-tRNA(Pro) + AMP + diphosphate</text>
        <dbReference type="Rhea" id="RHEA:14305"/>
        <dbReference type="Rhea" id="RHEA-COMP:9700"/>
        <dbReference type="Rhea" id="RHEA-COMP:9702"/>
        <dbReference type="ChEBI" id="CHEBI:30616"/>
        <dbReference type="ChEBI" id="CHEBI:33019"/>
        <dbReference type="ChEBI" id="CHEBI:60039"/>
        <dbReference type="ChEBI" id="CHEBI:78442"/>
        <dbReference type="ChEBI" id="CHEBI:78532"/>
        <dbReference type="ChEBI" id="CHEBI:456215"/>
        <dbReference type="EC" id="6.1.1.15"/>
    </reaction>
</comment>
<dbReference type="OrthoDB" id="10267474at2759"/>
<dbReference type="InterPro" id="IPR050062">
    <property type="entry name" value="Pro-tRNA_synthetase"/>
</dbReference>
<proteinExistence type="inferred from homology"/>
<evidence type="ECO:0000256" key="4">
    <source>
        <dbReference type="ARBA" id="ARBA00022741"/>
    </source>
</evidence>
<protein>
    <recommendedName>
        <fullName evidence="2">proline--tRNA ligase</fullName>
        <ecNumber evidence="2">6.1.1.15</ecNumber>
    </recommendedName>
    <alternativeName>
        <fullName evidence="8">Prolyl-tRNA synthetase</fullName>
    </alternativeName>
</protein>
<dbReference type="GO" id="GO:0005739">
    <property type="term" value="C:mitochondrion"/>
    <property type="evidence" value="ECO:0007669"/>
    <property type="project" value="TreeGrafter"/>
</dbReference>
<keyword evidence="12" id="KW-1185">Reference proteome</keyword>
<dbReference type="InterPro" id="IPR045864">
    <property type="entry name" value="aa-tRNA-synth_II/BPL/LPL"/>
</dbReference>
<dbReference type="GO" id="GO:0004827">
    <property type="term" value="F:proline-tRNA ligase activity"/>
    <property type="evidence" value="ECO:0007669"/>
    <property type="project" value="UniProtKB-EC"/>
</dbReference>
<dbReference type="InterPro" id="IPR004154">
    <property type="entry name" value="Anticodon-bd"/>
</dbReference>
<dbReference type="GO" id="GO:0005524">
    <property type="term" value="F:ATP binding"/>
    <property type="evidence" value="ECO:0007669"/>
    <property type="project" value="UniProtKB-KW"/>
</dbReference>
<dbReference type="InterPro" id="IPR006195">
    <property type="entry name" value="aa-tRNA-synth_II"/>
</dbReference>
<keyword evidence="3" id="KW-0436">Ligase</keyword>
<keyword evidence="6" id="KW-0648">Protein biosynthesis</keyword>